<name>I7KV08_9CLOT</name>
<comment type="caution">
    <text evidence="2">The sequence shown here is derived from an EMBL/GenBank/DDBJ whole genome shotgun (WGS) entry which is preliminary data.</text>
</comment>
<proteinExistence type="predicted"/>
<dbReference type="EMBL" id="CAKP01000093">
    <property type="protein sequence ID" value="CCJ33799.1"/>
    <property type="molecule type" value="Genomic_DNA"/>
</dbReference>
<dbReference type="STRING" id="857293.CAAU_1715"/>
<evidence type="ECO:0000313" key="3">
    <source>
        <dbReference type="Proteomes" id="UP000007652"/>
    </source>
</evidence>
<sequence>MREIMEDKEELIKQLQWVKYRIQILDMIEERLLIMRQLAVEAFENDLSKAEREEIGRQIQKLQQEIMLLEMENTKEQ</sequence>
<gene>
    <name evidence="2" type="ORF">CAAU_1715</name>
</gene>
<evidence type="ECO:0000256" key="1">
    <source>
        <dbReference type="SAM" id="Coils"/>
    </source>
</evidence>
<reference evidence="2 3" key="1">
    <citation type="journal article" date="2011" name="J. Bacteriol.">
        <title>Draft genome sequence of Caloramator australicus strain RC3T, a thermoanaerobe from the Great Artesian Basin of Australia.</title>
        <authorList>
            <person name="Ogg C.D."/>
            <person name="Patel B.K.C."/>
        </authorList>
    </citation>
    <scope>NUCLEOTIDE SEQUENCE [LARGE SCALE GENOMIC DNA]</scope>
    <source>
        <strain evidence="2 3">RC3</strain>
    </source>
</reference>
<dbReference type="Proteomes" id="UP000007652">
    <property type="component" value="Unassembled WGS sequence"/>
</dbReference>
<keyword evidence="1" id="KW-0175">Coiled coil</keyword>
<protein>
    <submittedName>
        <fullName evidence="2">Uncharacterized protein</fullName>
    </submittedName>
</protein>
<accession>I7KV08</accession>
<organism evidence="2 3">
    <name type="scientific">Caloramator australicus RC3</name>
    <dbReference type="NCBI Taxonomy" id="857293"/>
    <lineage>
        <taxon>Bacteria</taxon>
        <taxon>Bacillati</taxon>
        <taxon>Bacillota</taxon>
        <taxon>Clostridia</taxon>
        <taxon>Eubacteriales</taxon>
        <taxon>Clostridiaceae</taxon>
        <taxon>Caloramator</taxon>
    </lineage>
</organism>
<dbReference type="AlphaFoldDB" id="I7KV08"/>
<feature type="coiled-coil region" evidence="1">
    <location>
        <begin position="45"/>
        <end position="72"/>
    </location>
</feature>
<keyword evidence="3" id="KW-1185">Reference proteome</keyword>
<evidence type="ECO:0000313" key="2">
    <source>
        <dbReference type="EMBL" id="CCJ33799.1"/>
    </source>
</evidence>